<proteinExistence type="predicted"/>
<dbReference type="AlphaFoldDB" id="A0A0M3IDG2"/>
<protein>
    <submittedName>
        <fullName evidence="2">Uncharacterized protein</fullName>
    </submittedName>
</protein>
<accession>A0A0M3IDG2</accession>
<reference evidence="2" key="1">
    <citation type="submission" date="2017-02" db="UniProtKB">
        <authorList>
            <consortium name="WormBaseParasite"/>
        </authorList>
    </citation>
    <scope>IDENTIFICATION</scope>
</reference>
<sequence length="256" mass="28603">MFLSSAFGKRSGMMEFDDPRFLSSAFGKRNHLIGFDDPRFLSSAFGKRNHLIGFDDPRLASPVVVVEVSSKISDFESTDSMGSRKSSVAVESGAQPEIHAAVRLYRGAQFVGLVQNLSQDVGPNSRLTELAPDADRGGRGPEVLELGAEMETHSGPFKLFSSSYGKRALFELQKKYDAAFDDPRLFSSSYGKRALFELQKKYDAAFDDPRNKAYFSVHWGRLFSYDSRNSSLFSSSLEMLDKQAKYRQENASRLLV</sequence>
<dbReference type="Proteomes" id="UP000036681">
    <property type="component" value="Unplaced"/>
</dbReference>
<evidence type="ECO:0000313" key="2">
    <source>
        <dbReference type="WBParaSite" id="ALUE_0001606101-mRNA-1"/>
    </source>
</evidence>
<evidence type="ECO:0000313" key="1">
    <source>
        <dbReference type="Proteomes" id="UP000036681"/>
    </source>
</evidence>
<dbReference type="WBParaSite" id="ALUE_0001606101-mRNA-1">
    <property type="protein sequence ID" value="ALUE_0001606101-mRNA-1"/>
    <property type="gene ID" value="ALUE_0001606101"/>
</dbReference>
<organism evidence="1 2">
    <name type="scientific">Ascaris lumbricoides</name>
    <name type="common">Giant roundworm</name>
    <dbReference type="NCBI Taxonomy" id="6252"/>
    <lineage>
        <taxon>Eukaryota</taxon>
        <taxon>Metazoa</taxon>
        <taxon>Ecdysozoa</taxon>
        <taxon>Nematoda</taxon>
        <taxon>Chromadorea</taxon>
        <taxon>Rhabditida</taxon>
        <taxon>Spirurina</taxon>
        <taxon>Ascaridomorpha</taxon>
        <taxon>Ascaridoidea</taxon>
        <taxon>Ascarididae</taxon>
        <taxon>Ascaris</taxon>
    </lineage>
</organism>
<name>A0A0M3IDG2_ASCLU</name>
<keyword evidence="1" id="KW-1185">Reference proteome</keyword>